<proteinExistence type="predicted"/>
<sequence>MCLSQKTTNVQTSYLTSQCTSSIHPLSKTRGYIIINSQDQGKQKVKRG</sequence>
<evidence type="ECO:0000313" key="1">
    <source>
        <dbReference type="EMBL" id="MBX41902.1"/>
    </source>
</evidence>
<accession>A0A2P2NHC9</accession>
<reference evidence="1" key="1">
    <citation type="submission" date="2018-02" db="EMBL/GenBank/DDBJ databases">
        <title>Rhizophora mucronata_Transcriptome.</title>
        <authorList>
            <person name="Meera S.P."/>
            <person name="Sreeshan A."/>
            <person name="Augustine A."/>
        </authorList>
    </citation>
    <scope>NUCLEOTIDE SEQUENCE</scope>
    <source>
        <tissue evidence="1">Leaf</tissue>
    </source>
</reference>
<name>A0A2P2NHC9_RHIMU</name>
<protein>
    <submittedName>
        <fullName evidence="1">Uncharacterized protein</fullName>
    </submittedName>
</protein>
<dbReference type="AlphaFoldDB" id="A0A2P2NHC9"/>
<organism evidence="1">
    <name type="scientific">Rhizophora mucronata</name>
    <name type="common">Asiatic mangrove</name>
    <dbReference type="NCBI Taxonomy" id="61149"/>
    <lineage>
        <taxon>Eukaryota</taxon>
        <taxon>Viridiplantae</taxon>
        <taxon>Streptophyta</taxon>
        <taxon>Embryophyta</taxon>
        <taxon>Tracheophyta</taxon>
        <taxon>Spermatophyta</taxon>
        <taxon>Magnoliopsida</taxon>
        <taxon>eudicotyledons</taxon>
        <taxon>Gunneridae</taxon>
        <taxon>Pentapetalae</taxon>
        <taxon>rosids</taxon>
        <taxon>fabids</taxon>
        <taxon>Malpighiales</taxon>
        <taxon>Rhizophoraceae</taxon>
        <taxon>Rhizophora</taxon>
    </lineage>
</organism>
<dbReference type="EMBL" id="GGEC01061418">
    <property type="protein sequence ID" value="MBX41902.1"/>
    <property type="molecule type" value="Transcribed_RNA"/>
</dbReference>